<keyword evidence="4 6" id="KW-0904">Protein phosphatase</keyword>
<dbReference type="GO" id="GO:0045739">
    <property type="term" value="P:positive regulation of DNA repair"/>
    <property type="evidence" value="ECO:0007669"/>
    <property type="project" value="TreeGrafter"/>
</dbReference>
<evidence type="ECO:0000256" key="3">
    <source>
        <dbReference type="ARBA" id="ARBA00022842"/>
    </source>
</evidence>
<keyword evidence="6" id="KW-0804">Transcription</keyword>
<dbReference type="PROSITE" id="PS50007">
    <property type="entry name" value="PIPLC_X_DOMAIN"/>
    <property type="match status" value="1"/>
</dbReference>
<dbReference type="InterPro" id="IPR028472">
    <property type="entry name" value="EYA"/>
</dbReference>
<organism evidence="7 8">
    <name type="scientific">Heterorhabditis bacteriophora</name>
    <name type="common">Entomopathogenic nematode worm</name>
    <dbReference type="NCBI Taxonomy" id="37862"/>
    <lineage>
        <taxon>Eukaryota</taxon>
        <taxon>Metazoa</taxon>
        <taxon>Ecdysozoa</taxon>
        <taxon>Nematoda</taxon>
        <taxon>Chromadorea</taxon>
        <taxon>Rhabditida</taxon>
        <taxon>Rhabditina</taxon>
        <taxon>Rhabditomorpha</taxon>
        <taxon>Strongyloidea</taxon>
        <taxon>Heterorhabditidae</taxon>
        <taxon>Heterorhabditis</taxon>
    </lineage>
</organism>
<protein>
    <recommendedName>
        <fullName evidence="6">Eyes absent homolog</fullName>
        <ecNumber evidence="6">3.1.3.48</ecNumber>
    </recommendedName>
</protein>
<dbReference type="Proteomes" id="UP000095283">
    <property type="component" value="Unplaced"/>
</dbReference>
<dbReference type="GO" id="GO:0004725">
    <property type="term" value="F:protein tyrosine phosphatase activity"/>
    <property type="evidence" value="ECO:0007669"/>
    <property type="project" value="UniProtKB-EC"/>
</dbReference>
<keyword evidence="7" id="KW-1185">Reference proteome</keyword>
<dbReference type="GO" id="GO:0005634">
    <property type="term" value="C:nucleus"/>
    <property type="evidence" value="ECO:0007669"/>
    <property type="project" value="TreeGrafter"/>
</dbReference>
<reference evidence="8" key="1">
    <citation type="submission" date="2016-11" db="UniProtKB">
        <authorList>
            <consortium name="WormBaseParasite"/>
        </authorList>
    </citation>
    <scope>IDENTIFICATION</scope>
</reference>
<comment type="catalytic activity">
    <reaction evidence="5 6">
        <text>O-phospho-L-tyrosyl-[protein] + H2O = L-tyrosyl-[protein] + phosphate</text>
        <dbReference type="Rhea" id="RHEA:10684"/>
        <dbReference type="Rhea" id="RHEA-COMP:10136"/>
        <dbReference type="Rhea" id="RHEA-COMP:20101"/>
        <dbReference type="ChEBI" id="CHEBI:15377"/>
        <dbReference type="ChEBI" id="CHEBI:43474"/>
        <dbReference type="ChEBI" id="CHEBI:46858"/>
        <dbReference type="ChEBI" id="CHEBI:61978"/>
        <dbReference type="EC" id="3.1.3.48"/>
    </reaction>
</comment>
<keyword evidence="6" id="KW-0805">Transcription regulation</keyword>
<evidence type="ECO:0000256" key="1">
    <source>
        <dbReference type="ARBA" id="ARBA00010501"/>
    </source>
</evidence>
<dbReference type="PANTHER" id="PTHR10190">
    <property type="entry name" value="EYES ABSENT"/>
    <property type="match status" value="1"/>
</dbReference>
<comment type="cofactor">
    <cofactor evidence="6">
        <name>Mg(2+)</name>
        <dbReference type="ChEBI" id="CHEBI:18420"/>
    </cofactor>
    <text evidence="6">Binds 1 Mg(2+) ion per subunit.</text>
</comment>
<dbReference type="GO" id="GO:2001240">
    <property type="term" value="P:negative regulation of extrinsic apoptotic signaling pathway in absence of ligand"/>
    <property type="evidence" value="ECO:0007669"/>
    <property type="project" value="TreeGrafter"/>
</dbReference>
<evidence type="ECO:0000256" key="2">
    <source>
        <dbReference type="ARBA" id="ARBA00022801"/>
    </source>
</evidence>
<dbReference type="PANTHER" id="PTHR10190:SF16">
    <property type="entry name" value="DEVELOPMENTAL PROTEIN EYES ABSENT"/>
    <property type="match status" value="1"/>
</dbReference>
<name>A0A1I7WZP7_HETBA</name>
<dbReference type="GO" id="GO:0030154">
    <property type="term" value="P:cell differentiation"/>
    <property type="evidence" value="ECO:0007669"/>
    <property type="project" value="TreeGrafter"/>
</dbReference>
<accession>A0A1I7WZP7</accession>
<evidence type="ECO:0000313" key="8">
    <source>
        <dbReference type="WBParaSite" id="Hba_10657"/>
    </source>
</evidence>
<dbReference type="GO" id="GO:0046872">
    <property type="term" value="F:metal ion binding"/>
    <property type="evidence" value="ECO:0007669"/>
    <property type="project" value="UniProtKB-KW"/>
</dbReference>
<evidence type="ECO:0000256" key="5">
    <source>
        <dbReference type="ARBA" id="ARBA00051722"/>
    </source>
</evidence>
<sequence length="283" mass="30633">MPAPTAGLVTITDPAAAFTQNPYYNSSYTTGYGVYGSTPTASYYQQVASGLRAQNASFTYGIGTATPSAYYGGSYPTGFDYTAYNPQYYNGMRTASYYPLSSGTSTYSVNKECCRTTTDGCTLSTDVSSDLSAFSIKGDKKGEKNNKKTCNIIIQNTIVLISGQKDDITDAVRQVESLFASRTEVARRCLEAVAQRTAMSSEKYANIVMCSDGLVPAVAQLLLSGLAHTIPIENIYSTNKAGKEAVLDRIQHRFGKKCSYVVVTSHPETNAVARKAGYYYTLF</sequence>
<keyword evidence="6" id="KW-0479">Metal-binding</keyword>
<evidence type="ECO:0000256" key="6">
    <source>
        <dbReference type="RuleBase" id="RU362036"/>
    </source>
</evidence>
<comment type="similarity">
    <text evidence="1 6">Belongs to the HAD-like hydrolase superfamily. EYA family.</text>
</comment>
<dbReference type="WBParaSite" id="Hba_10657">
    <property type="protein sequence ID" value="Hba_10657"/>
    <property type="gene ID" value="Hba_10657"/>
</dbReference>
<proteinExistence type="inferred from homology"/>
<keyword evidence="2 6" id="KW-0378">Hydrolase</keyword>
<evidence type="ECO:0000256" key="4">
    <source>
        <dbReference type="ARBA" id="ARBA00022912"/>
    </source>
</evidence>
<dbReference type="Gene3D" id="3.40.50.12350">
    <property type="match status" value="1"/>
</dbReference>
<dbReference type="AlphaFoldDB" id="A0A1I7WZP7"/>
<keyword evidence="3 6" id="KW-0460">Magnesium</keyword>
<evidence type="ECO:0000313" key="7">
    <source>
        <dbReference type="Proteomes" id="UP000095283"/>
    </source>
</evidence>
<dbReference type="EC" id="3.1.3.48" evidence="6"/>
<dbReference type="InterPro" id="IPR038102">
    <property type="entry name" value="EYA_dom_sf"/>
</dbReference>